<accession>A0A9Q3D6J4</accession>
<dbReference type="EMBL" id="AVOT02013154">
    <property type="protein sequence ID" value="MBW0495545.1"/>
    <property type="molecule type" value="Genomic_DNA"/>
</dbReference>
<evidence type="ECO:0000313" key="1">
    <source>
        <dbReference type="EMBL" id="MBW0495545.1"/>
    </source>
</evidence>
<evidence type="ECO:0000313" key="2">
    <source>
        <dbReference type="Proteomes" id="UP000765509"/>
    </source>
</evidence>
<comment type="caution">
    <text evidence="1">The sequence shown here is derived from an EMBL/GenBank/DDBJ whole genome shotgun (WGS) entry which is preliminary data.</text>
</comment>
<organism evidence="1 2">
    <name type="scientific">Austropuccinia psidii MF-1</name>
    <dbReference type="NCBI Taxonomy" id="1389203"/>
    <lineage>
        <taxon>Eukaryota</taxon>
        <taxon>Fungi</taxon>
        <taxon>Dikarya</taxon>
        <taxon>Basidiomycota</taxon>
        <taxon>Pucciniomycotina</taxon>
        <taxon>Pucciniomycetes</taxon>
        <taxon>Pucciniales</taxon>
        <taxon>Sphaerophragmiaceae</taxon>
        <taxon>Austropuccinia</taxon>
    </lineage>
</organism>
<dbReference type="AlphaFoldDB" id="A0A9Q3D6J4"/>
<dbReference type="Proteomes" id="UP000765509">
    <property type="component" value="Unassembled WGS sequence"/>
</dbReference>
<proteinExistence type="predicted"/>
<reference evidence="1" key="1">
    <citation type="submission" date="2021-03" db="EMBL/GenBank/DDBJ databases">
        <title>Draft genome sequence of rust myrtle Austropuccinia psidii MF-1, a brazilian biotype.</title>
        <authorList>
            <person name="Quecine M.C."/>
            <person name="Pachon D.M.R."/>
            <person name="Bonatelli M.L."/>
            <person name="Correr F.H."/>
            <person name="Franceschini L.M."/>
            <person name="Leite T.F."/>
            <person name="Margarido G.R.A."/>
            <person name="Almeida C.A."/>
            <person name="Ferrarezi J.A."/>
            <person name="Labate C.A."/>
        </authorList>
    </citation>
    <scope>NUCLEOTIDE SEQUENCE</scope>
    <source>
        <strain evidence="1">MF-1</strain>
    </source>
</reference>
<keyword evidence="2" id="KW-1185">Reference proteome</keyword>
<name>A0A9Q3D6J4_9BASI</name>
<protein>
    <submittedName>
        <fullName evidence="1">Uncharacterized protein</fullName>
    </submittedName>
</protein>
<feature type="non-terminal residue" evidence="1">
    <location>
        <position position="54"/>
    </location>
</feature>
<gene>
    <name evidence="1" type="ORF">O181_035260</name>
</gene>
<sequence length="54" mass="6361">MAKYPKRHFINSESSKIQVSLLSSWHHSKRPLATFNPQEIYSFISFSLFFCNLP</sequence>